<dbReference type="Proteomes" id="UP001154282">
    <property type="component" value="Unassembled WGS sequence"/>
</dbReference>
<dbReference type="InterPro" id="IPR009019">
    <property type="entry name" value="KH_sf_prok-type"/>
</dbReference>
<keyword evidence="5" id="KW-1185">Reference proteome</keyword>
<evidence type="ECO:0000256" key="2">
    <source>
        <dbReference type="PROSITE-ProRule" id="PRU00118"/>
    </source>
</evidence>
<dbReference type="GO" id="GO:0003723">
    <property type="term" value="F:RNA binding"/>
    <property type="evidence" value="ECO:0007669"/>
    <property type="project" value="UniProtKB-UniRule"/>
</dbReference>
<dbReference type="InterPro" id="IPR057258">
    <property type="entry name" value="Ribosomal_uS3"/>
</dbReference>
<accession>A0AAV0S4G3</accession>
<protein>
    <recommendedName>
        <fullName evidence="3">KH type-2 domain-containing protein</fullName>
    </recommendedName>
</protein>
<keyword evidence="1 2" id="KW-0694">RNA-binding</keyword>
<dbReference type="PROSITE" id="PS50823">
    <property type="entry name" value="KH_TYPE_2"/>
    <property type="match status" value="1"/>
</dbReference>
<evidence type="ECO:0000259" key="3">
    <source>
        <dbReference type="PROSITE" id="PS50823"/>
    </source>
</evidence>
<sequence length="124" mass="14533">HLGLSSFSLVCTTKNYSEGLQEDQKIRNCIKNYVQKNMKFCSAIEGISRIEIQKRIGVIQIIIYIRFPKLLIEGKPKKLEELQRNIQEELNCVNQKINITITRIENPYRQPNILAEFIAEQLRK</sequence>
<dbReference type="Gene3D" id="3.30.300.20">
    <property type="match status" value="1"/>
</dbReference>
<dbReference type="AlphaFoldDB" id="A0AAV0S4G3"/>
<dbReference type="GO" id="GO:0022627">
    <property type="term" value="C:cytosolic small ribosomal subunit"/>
    <property type="evidence" value="ECO:0007669"/>
    <property type="project" value="TreeGrafter"/>
</dbReference>
<dbReference type="PANTHER" id="PTHR11760">
    <property type="entry name" value="30S/40S RIBOSOMAL PROTEIN S3"/>
    <property type="match status" value="1"/>
</dbReference>
<feature type="domain" description="KH type-2" evidence="3">
    <location>
        <begin position="34"/>
        <end position="105"/>
    </location>
</feature>
<dbReference type="EMBL" id="CAMGYJ010000011">
    <property type="protein sequence ID" value="CAI0626647.1"/>
    <property type="molecule type" value="Genomic_DNA"/>
</dbReference>
<reference evidence="4" key="1">
    <citation type="submission" date="2022-08" db="EMBL/GenBank/DDBJ databases">
        <authorList>
            <person name="Gutierrez-Valencia J."/>
        </authorList>
    </citation>
    <scope>NUCLEOTIDE SEQUENCE</scope>
</reference>
<dbReference type="InterPro" id="IPR004044">
    <property type="entry name" value="KH_dom_type_2"/>
</dbReference>
<dbReference type="PANTHER" id="PTHR11760:SF19">
    <property type="entry name" value="SMALL RIBOSOMAL SUBUNIT PROTEIN US3C"/>
    <property type="match status" value="1"/>
</dbReference>
<dbReference type="InterPro" id="IPR015946">
    <property type="entry name" value="KH_dom-like_a/b"/>
</dbReference>
<evidence type="ECO:0000313" key="5">
    <source>
        <dbReference type="Proteomes" id="UP001154282"/>
    </source>
</evidence>
<evidence type="ECO:0000256" key="1">
    <source>
        <dbReference type="ARBA" id="ARBA00022884"/>
    </source>
</evidence>
<gene>
    <name evidence="4" type="ORF">LITE_LOCUS50943</name>
</gene>
<dbReference type="SUPFAM" id="SSF54814">
    <property type="entry name" value="Prokaryotic type KH domain (KH-domain type II)"/>
    <property type="match status" value="1"/>
</dbReference>
<feature type="non-terminal residue" evidence="4">
    <location>
        <position position="1"/>
    </location>
</feature>
<dbReference type="FunFam" id="3.30.300.20:FF:000008">
    <property type="entry name" value="30S ribosomal protein S3, chloroplastic"/>
    <property type="match status" value="1"/>
</dbReference>
<organism evidence="4 5">
    <name type="scientific">Linum tenue</name>
    <dbReference type="NCBI Taxonomy" id="586396"/>
    <lineage>
        <taxon>Eukaryota</taxon>
        <taxon>Viridiplantae</taxon>
        <taxon>Streptophyta</taxon>
        <taxon>Embryophyta</taxon>
        <taxon>Tracheophyta</taxon>
        <taxon>Spermatophyta</taxon>
        <taxon>Magnoliopsida</taxon>
        <taxon>eudicotyledons</taxon>
        <taxon>Gunneridae</taxon>
        <taxon>Pentapetalae</taxon>
        <taxon>rosids</taxon>
        <taxon>fabids</taxon>
        <taxon>Malpighiales</taxon>
        <taxon>Linaceae</taxon>
        <taxon>Linum</taxon>
    </lineage>
</organism>
<proteinExistence type="predicted"/>
<name>A0AAV0S4G3_9ROSI</name>
<evidence type="ECO:0000313" key="4">
    <source>
        <dbReference type="EMBL" id="CAI0626647.1"/>
    </source>
</evidence>
<dbReference type="GO" id="GO:0003735">
    <property type="term" value="F:structural constituent of ribosome"/>
    <property type="evidence" value="ECO:0007669"/>
    <property type="project" value="TreeGrafter"/>
</dbReference>
<comment type="caution">
    <text evidence="4">The sequence shown here is derived from an EMBL/GenBank/DDBJ whole genome shotgun (WGS) entry which is preliminary data.</text>
</comment>